<dbReference type="GO" id="GO:0006080">
    <property type="term" value="P:substituted mannan metabolic process"/>
    <property type="evidence" value="ECO:0007669"/>
    <property type="project" value="InterPro"/>
</dbReference>
<evidence type="ECO:0000313" key="8">
    <source>
        <dbReference type="EMBL" id="SIS74016.1"/>
    </source>
</evidence>
<sequence length="776" mass="88015">MLAVCLSKGVAAAPLPFVKQQGGKFTLHGKPYYYIGANYWYGGYLGLLKDKKHGIERLRKELDFLQQKGVTNLRLLAGAEGEGQVNGVQRVSPPLQPQQGVFSEEAMRGLDIVLAEMGKRNMKAVLFLSNNWEWSGGFLQYLQWNRIIDDATFRKKMSWDELRDETARFYSCDACKAAYLKQVGYVLARVNSVTKRAYTNDAAIMAWELANEPRPMRPAAASAYQQWISATAAFIRSKDQNHLITLGHEGEMGTEDMNLYKAIHTDKNVDYLTIHIWPKNWGWLHEATLEADMPAVETRAIAYIQKHLEVARQLQKPLVVEEFGIPRNGHSFSLQASTSLRDHYFYNIFSLWQQQAQTQGYLAGVNFWAFSGTARPIPGQVYWKNGDDFSGDPPMEEQGLNGVFDGDSSTWKVITAFTLGKGTKQLPVDVQATSKTVNLYNNLHRLLAKGTMIGHQDDLAYGVGWKYVAGKSDVKELTGDYPALYGWELGNIEHDLPANIDGVPFDKMRAYIQQGYQRGGVITISWHADNPVNGASAWDTTAGSVAQILPGGAKHALFNTWLDKVAAFLGSLKGANGEPVPVLFRPFHELEGNWFWWGKPYCTADELKAIWRYTVQYMRDVKGLHNLLYVFNSNDFTSEAGFLERYPGDAYADVLSFDSYQYADPRTDSSFFKQQQLRFGIIDKLSKERGKIPAFAETGYEAIPYDKWFTETVWKAREGYALSYIMFWRNHGQQPNGKWHYYVPRKQDASAADFIKMYGYSNSLFEKDVAKEKLYQ</sequence>
<dbReference type="Gene3D" id="3.20.20.80">
    <property type="entry name" value="Glycosidases"/>
    <property type="match status" value="2"/>
</dbReference>
<evidence type="ECO:0000256" key="1">
    <source>
        <dbReference type="ARBA" id="ARBA00001678"/>
    </source>
</evidence>
<dbReference type="SUPFAM" id="SSF51445">
    <property type="entry name" value="(Trans)glycosidases"/>
    <property type="match status" value="2"/>
</dbReference>
<evidence type="ECO:0000259" key="7">
    <source>
        <dbReference type="PROSITE" id="PS51764"/>
    </source>
</evidence>
<dbReference type="Pfam" id="PF26410">
    <property type="entry name" value="GH5_mannosidase"/>
    <property type="match status" value="1"/>
</dbReference>
<dbReference type="EMBL" id="FTOR01000001">
    <property type="protein sequence ID" value="SIS74016.1"/>
    <property type="molecule type" value="Genomic_DNA"/>
</dbReference>
<keyword evidence="9" id="KW-1185">Reference proteome</keyword>
<dbReference type="InterPro" id="IPR022790">
    <property type="entry name" value="GH26_dom"/>
</dbReference>
<evidence type="ECO:0000256" key="4">
    <source>
        <dbReference type="ARBA" id="ARBA00022801"/>
    </source>
</evidence>
<dbReference type="InterPro" id="IPR045053">
    <property type="entry name" value="MAN-like"/>
</dbReference>
<keyword evidence="4 6" id="KW-0378">Hydrolase</keyword>
<dbReference type="InterPro" id="IPR000805">
    <property type="entry name" value="Glyco_hydro_26"/>
</dbReference>
<dbReference type="PANTHER" id="PTHR31451:SF40">
    <property type="entry name" value="GLYCOSIDE HYDROLASE FAMILY 5 DOMAIN-CONTAINING PROTEIN"/>
    <property type="match status" value="1"/>
</dbReference>
<dbReference type="AlphaFoldDB" id="A0A173MP82"/>
<dbReference type="PANTHER" id="PTHR31451">
    <property type="match status" value="1"/>
</dbReference>
<dbReference type="KEGG" id="fln:FLA_5534"/>
<gene>
    <name evidence="8" type="ORF">SAMN05421788_101918</name>
</gene>
<proteinExistence type="inferred from homology"/>
<dbReference type="GO" id="GO:0016985">
    <property type="term" value="F:mannan endo-1,4-beta-mannosidase activity"/>
    <property type="evidence" value="ECO:0007669"/>
    <property type="project" value="InterPro"/>
</dbReference>
<organism evidence="8 9">
    <name type="scientific">Filimonas lacunae</name>
    <dbReference type="NCBI Taxonomy" id="477680"/>
    <lineage>
        <taxon>Bacteria</taxon>
        <taxon>Pseudomonadati</taxon>
        <taxon>Bacteroidota</taxon>
        <taxon>Chitinophagia</taxon>
        <taxon>Chitinophagales</taxon>
        <taxon>Chitinophagaceae</taxon>
        <taxon>Filimonas</taxon>
    </lineage>
</organism>
<feature type="active site" description="Nucleophile" evidence="6">
    <location>
        <position position="697"/>
    </location>
</feature>
<comment type="catalytic activity">
    <reaction evidence="1">
        <text>Random hydrolysis of (1-&gt;4)-beta-D-mannosidic linkages in mannans, galactomannans and glucomannans.</text>
        <dbReference type="EC" id="3.2.1.78"/>
    </reaction>
</comment>
<evidence type="ECO:0000256" key="2">
    <source>
        <dbReference type="ARBA" id="ARBA00007754"/>
    </source>
</evidence>
<reference evidence="9" key="1">
    <citation type="submission" date="2017-01" db="EMBL/GenBank/DDBJ databases">
        <authorList>
            <person name="Varghese N."/>
            <person name="Submissions S."/>
        </authorList>
    </citation>
    <scope>NUCLEOTIDE SEQUENCE [LARGE SCALE GENOMIC DNA]</scope>
    <source>
        <strain evidence="9">DSM 21054</strain>
    </source>
</reference>
<dbReference type="Proteomes" id="UP000186917">
    <property type="component" value="Unassembled WGS sequence"/>
</dbReference>
<dbReference type="EC" id="3.2.1.78" evidence="3"/>
<dbReference type="PROSITE" id="PS51764">
    <property type="entry name" value="GH26"/>
    <property type="match status" value="1"/>
</dbReference>
<evidence type="ECO:0000313" key="9">
    <source>
        <dbReference type="Proteomes" id="UP000186917"/>
    </source>
</evidence>
<dbReference type="STRING" id="477680.SAMN05421788_101918"/>
<feature type="active site" description="Proton donor" evidence="6">
    <location>
        <position position="589"/>
    </location>
</feature>
<accession>A0A173MP82</accession>
<dbReference type="GO" id="GO:0000272">
    <property type="term" value="P:polysaccharide catabolic process"/>
    <property type="evidence" value="ECO:0007669"/>
    <property type="project" value="InterPro"/>
</dbReference>
<evidence type="ECO:0000256" key="3">
    <source>
        <dbReference type="ARBA" id="ARBA00012706"/>
    </source>
</evidence>
<evidence type="ECO:0000256" key="6">
    <source>
        <dbReference type="PROSITE-ProRule" id="PRU01100"/>
    </source>
</evidence>
<dbReference type="InterPro" id="IPR017853">
    <property type="entry name" value="GH"/>
</dbReference>
<evidence type="ECO:0000256" key="5">
    <source>
        <dbReference type="ARBA" id="ARBA00023295"/>
    </source>
</evidence>
<name>A0A173MP82_9BACT</name>
<comment type="similarity">
    <text evidence="2 6">Belongs to the glycosyl hydrolase 26 family.</text>
</comment>
<dbReference type="PRINTS" id="PR00739">
    <property type="entry name" value="GLHYDRLASE26"/>
</dbReference>
<dbReference type="InterPro" id="IPR001547">
    <property type="entry name" value="Glyco_hydro_5"/>
</dbReference>
<feature type="domain" description="GH26" evidence="7">
    <location>
        <begin position="434"/>
        <end position="767"/>
    </location>
</feature>
<dbReference type="Pfam" id="PF02156">
    <property type="entry name" value="Glyco_hydro_26"/>
    <property type="match status" value="1"/>
</dbReference>
<protein>
    <recommendedName>
        <fullName evidence="3">mannan endo-1,4-beta-mannosidase</fullName>
        <ecNumber evidence="3">3.2.1.78</ecNumber>
    </recommendedName>
</protein>
<keyword evidence="5 6" id="KW-0326">Glycosidase</keyword>